<gene>
    <name evidence="1" type="ORF">HNQ36_004759</name>
</gene>
<dbReference type="Proteomes" id="UP000521227">
    <property type="component" value="Unassembled WGS sequence"/>
</dbReference>
<comment type="caution">
    <text evidence="1">The sequence shown here is derived from an EMBL/GenBank/DDBJ whole genome shotgun (WGS) entry which is preliminary data.</text>
</comment>
<dbReference type="AlphaFoldDB" id="A0A840N7C7"/>
<dbReference type="EMBL" id="JACHIJ010000008">
    <property type="protein sequence ID" value="MBB5054752.1"/>
    <property type="molecule type" value="Genomic_DNA"/>
</dbReference>
<reference evidence="1 2" key="1">
    <citation type="submission" date="2020-08" db="EMBL/GenBank/DDBJ databases">
        <title>Genomic Encyclopedia of Type Strains, Phase IV (KMG-IV): sequencing the most valuable type-strain genomes for metagenomic binning, comparative biology and taxonomic classification.</title>
        <authorList>
            <person name="Goeker M."/>
        </authorList>
    </citation>
    <scope>NUCLEOTIDE SEQUENCE [LARGE SCALE GENOMIC DNA]</scope>
    <source>
        <strain evidence="1 2">DSM 17498</strain>
    </source>
</reference>
<evidence type="ECO:0000313" key="1">
    <source>
        <dbReference type="EMBL" id="MBB5054752.1"/>
    </source>
</evidence>
<sequence>MNINITNASSPSPTLPRKRERECALLFLPLSRLRGRESREARRLGASTFREDRK</sequence>
<proteinExistence type="predicted"/>
<protein>
    <submittedName>
        <fullName evidence="1">Uncharacterized protein</fullName>
    </submittedName>
</protein>
<name>A0A840N7C7_9BRAD</name>
<organism evidence="1 2">
    <name type="scientific">Afipia massiliensis</name>
    <dbReference type="NCBI Taxonomy" id="211460"/>
    <lineage>
        <taxon>Bacteria</taxon>
        <taxon>Pseudomonadati</taxon>
        <taxon>Pseudomonadota</taxon>
        <taxon>Alphaproteobacteria</taxon>
        <taxon>Hyphomicrobiales</taxon>
        <taxon>Nitrobacteraceae</taxon>
        <taxon>Afipia</taxon>
    </lineage>
</organism>
<accession>A0A840N7C7</accession>
<evidence type="ECO:0000313" key="2">
    <source>
        <dbReference type="Proteomes" id="UP000521227"/>
    </source>
</evidence>